<keyword evidence="2" id="KW-0812">Transmembrane</keyword>
<evidence type="ECO:0000313" key="3">
    <source>
        <dbReference type="EMBL" id="CAG5109637.1"/>
    </source>
</evidence>
<organism evidence="3 4">
    <name type="scientific">Oikopleura dioica</name>
    <name type="common">Tunicate</name>
    <dbReference type="NCBI Taxonomy" id="34765"/>
    <lineage>
        <taxon>Eukaryota</taxon>
        <taxon>Metazoa</taxon>
        <taxon>Chordata</taxon>
        <taxon>Tunicata</taxon>
        <taxon>Appendicularia</taxon>
        <taxon>Copelata</taxon>
        <taxon>Oikopleuridae</taxon>
        <taxon>Oikopleura</taxon>
    </lineage>
</organism>
<accession>A0ABN7T5I2</accession>
<sequence length="314" mass="34382">MVSETARERRRKARRCARNPRLPECQIQKEENDVITRDFDIETTSAPADPNLVTEVFNGIIPVTEIGTYTKPPRRTLSTSTTIPTTMITNLTLASPAEIVVPANPQPRAMDGWMVLVGIIAGTIILVTLVWNTVKLWCRKIERDSMRRPGVIAYLTEDEAITTQGHGRLAEVPLERLHELSIALSPGNVAQAAPGEIMLTNSQLNRLIVAGESQSNYQMRTGTPVRPNTPEGRNGDGNLGTYPRESPQPTAPLSPTFTTTSNLPAPPPYSEINPHPTPLDPSPPQEAQENNDPNDSDSSSGEINEPNESRTTNL</sequence>
<reference evidence="3 4" key="1">
    <citation type="submission" date="2021-04" db="EMBL/GenBank/DDBJ databases">
        <authorList>
            <person name="Bliznina A."/>
        </authorList>
    </citation>
    <scope>NUCLEOTIDE SEQUENCE [LARGE SCALE GENOMIC DNA]</scope>
</reference>
<evidence type="ECO:0000313" key="4">
    <source>
        <dbReference type="Proteomes" id="UP001158576"/>
    </source>
</evidence>
<feature type="compositionally biased region" description="Pro residues" evidence="1">
    <location>
        <begin position="264"/>
        <end position="284"/>
    </location>
</feature>
<feature type="compositionally biased region" description="Polar residues" evidence="1">
    <location>
        <begin position="247"/>
        <end position="263"/>
    </location>
</feature>
<feature type="transmembrane region" description="Helical" evidence="2">
    <location>
        <begin position="113"/>
        <end position="138"/>
    </location>
</feature>
<protein>
    <submittedName>
        <fullName evidence="3">Oidioi.mRNA.OKI2018_I69.chr2.g4153.t1.cds</fullName>
    </submittedName>
</protein>
<feature type="region of interest" description="Disordered" evidence="1">
    <location>
        <begin position="215"/>
        <end position="314"/>
    </location>
</feature>
<name>A0ABN7T5I2_OIKDI</name>
<evidence type="ECO:0000256" key="2">
    <source>
        <dbReference type="SAM" id="Phobius"/>
    </source>
</evidence>
<evidence type="ECO:0000256" key="1">
    <source>
        <dbReference type="SAM" id="MobiDB-lite"/>
    </source>
</evidence>
<gene>
    <name evidence="3" type="ORF">OKIOD_LOCUS12918</name>
</gene>
<keyword evidence="2" id="KW-0472">Membrane</keyword>
<feature type="compositionally biased region" description="Low complexity" evidence="1">
    <location>
        <begin position="290"/>
        <end position="300"/>
    </location>
</feature>
<dbReference type="Proteomes" id="UP001158576">
    <property type="component" value="Chromosome 2"/>
</dbReference>
<keyword evidence="2" id="KW-1133">Transmembrane helix</keyword>
<keyword evidence="4" id="KW-1185">Reference proteome</keyword>
<proteinExistence type="predicted"/>
<dbReference type="EMBL" id="OU015567">
    <property type="protein sequence ID" value="CAG5109637.1"/>
    <property type="molecule type" value="Genomic_DNA"/>
</dbReference>